<evidence type="ECO:0000313" key="2">
    <source>
        <dbReference type="EMBL" id="TGY88454.1"/>
    </source>
</evidence>
<dbReference type="GO" id="GO:0009288">
    <property type="term" value="C:bacterial-type flagellum"/>
    <property type="evidence" value="ECO:0007669"/>
    <property type="project" value="InterPro"/>
</dbReference>
<dbReference type="SUPFAM" id="SSF75708">
    <property type="entry name" value="Chemotaxis phosphatase CheZ"/>
    <property type="match status" value="1"/>
</dbReference>
<evidence type="ECO:0000256" key="1">
    <source>
        <dbReference type="SAM" id="MobiDB-lite"/>
    </source>
</evidence>
<dbReference type="GO" id="GO:0003824">
    <property type="term" value="F:catalytic activity"/>
    <property type="evidence" value="ECO:0007669"/>
    <property type="project" value="InterPro"/>
</dbReference>
<dbReference type="Gene3D" id="1.10.287.500">
    <property type="entry name" value="Helix hairpin bin"/>
    <property type="match status" value="1"/>
</dbReference>
<dbReference type="AlphaFoldDB" id="A0A4S2GZB4"/>
<gene>
    <name evidence="2" type="ORF">E5163_11600</name>
</gene>
<dbReference type="OrthoDB" id="5455460at2"/>
<name>A0A4S2GZB4_9PROT</name>
<proteinExistence type="predicted"/>
<accession>A0A4S2GZB4</accession>
<dbReference type="RefSeq" id="WP_135996300.1">
    <property type="nucleotide sequence ID" value="NZ_CP071057.1"/>
</dbReference>
<dbReference type="Proteomes" id="UP000308054">
    <property type="component" value="Unassembled WGS sequence"/>
</dbReference>
<dbReference type="InterPro" id="IPR007439">
    <property type="entry name" value="Chemotax_Pase_CheZ"/>
</dbReference>
<dbReference type="Pfam" id="PF04344">
    <property type="entry name" value="CheZ"/>
    <property type="match status" value="1"/>
</dbReference>
<sequence>MPAAEVAARVRESLASLKASDFKDAQVMEVLKLAQQLTDTMQLFFGSLDRSIHEEFRYIANYISRTREEISKLRPNDIKEQRIPVAGAELEAVVTDTEKATESIMSEAEAVLCMDAEDDPAAYKAAVDEAMMKIIESCSFQDLAGQRVSKVVSSLKHVEKRVTRFAQTMGVADADADEEESSEAERRRTLHLNGPAIGGPEKKQDEVDQILKADLDQNAIDALFD</sequence>
<protein>
    <submittedName>
        <fullName evidence="2">Chemotaxis protein CheZ</fullName>
    </submittedName>
</protein>
<feature type="region of interest" description="Disordered" evidence="1">
    <location>
        <begin position="172"/>
        <end position="205"/>
    </location>
</feature>
<organism evidence="2 3">
    <name type="scientific">Marinicauda algicola</name>
    <dbReference type="NCBI Taxonomy" id="2029849"/>
    <lineage>
        <taxon>Bacteria</taxon>
        <taxon>Pseudomonadati</taxon>
        <taxon>Pseudomonadota</taxon>
        <taxon>Alphaproteobacteria</taxon>
        <taxon>Maricaulales</taxon>
        <taxon>Maricaulaceae</taxon>
        <taxon>Marinicauda</taxon>
    </lineage>
</organism>
<dbReference type="EMBL" id="SRXW01000003">
    <property type="protein sequence ID" value="TGY88454.1"/>
    <property type="molecule type" value="Genomic_DNA"/>
</dbReference>
<reference evidence="2 3" key="1">
    <citation type="journal article" date="2017" name="Int. J. Syst. Evol. Microbiol.">
        <title>Marinicauda algicola sp. nov., isolated from a marine red alga Rhodosorus marinus.</title>
        <authorList>
            <person name="Jeong S.E."/>
            <person name="Jeon S.H."/>
            <person name="Chun B.H."/>
            <person name="Kim D.W."/>
            <person name="Jeon C.O."/>
        </authorList>
    </citation>
    <scope>NUCLEOTIDE SEQUENCE [LARGE SCALE GENOMIC DNA]</scope>
    <source>
        <strain evidence="2 3">JCM 31718</strain>
    </source>
</reference>
<evidence type="ECO:0000313" key="3">
    <source>
        <dbReference type="Proteomes" id="UP000308054"/>
    </source>
</evidence>
<comment type="caution">
    <text evidence="2">The sequence shown here is derived from an EMBL/GenBank/DDBJ whole genome shotgun (WGS) entry which is preliminary data.</text>
</comment>
<dbReference type="GO" id="GO:0050920">
    <property type="term" value="P:regulation of chemotaxis"/>
    <property type="evidence" value="ECO:0007669"/>
    <property type="project" value="InterPro"/>
</dbReference>
<keyword evidence="3" id="KW-1185">Reference proteome</keyword>